<evidence type="ECO:0000313" key="2">
    <source>
        <dbReference type="EMBL" id="KGJ03007.1"/>
    </source>
</evidence>
<evidence type="ECO:0000313" key="3">
    <source>
        <dbReference type="Proteomes" id="UP000029917"/>
    </source>
</evidence>
<protein>
    <submittedName>
        <fullName evidence="2">Uncharacterized protein</fullName>
    </submittedName>
</protein>
<name>A0A099EYN2_9RHOB</name>
<keyword evidence="3" id="KW-1185">Reference proteome</keyword>
<dbReference type="AlphaFoldDB" id="A0A099EYN2"/>
<gene>
    <name evidence="2" type="ORF">IC63_13905</name>
</gene>
<organism evidence="2 3">
    <name type="scientific">Paracoccus sphaerophysae</name>
    <dbReference type="NCBI Taxonomy" id="690417"/>
    <lineage>
        <taxon>Bacteria</taxon>
        <taxon>Pseudomonadati</taxon>
        <taxon>Pseudomonadota</taxon>
        <taxon>Alphaproteobacteria</taxon>
        <taxon>Rhodobacterales</taxon>
        <taxon>Paracoccaceae</taxon>
        <taxon>Paracoccus</taxon>
    </lineage>
</organism>
<evidence type="ECO:0000256" key="1">
    <source>
        <dbReference type="SAM" id="MobiDB-lite"/>
    </source>
</evidence>
<reference evidence="2 3" key="2">
    <citation type="submission" date="2014-10" db="EMBL/GenBank/DDBJ databases">
        <title>Paracoccus sanguinis sp. nov., isolated from clinical specimens of New York State patients.</title>
        <authorList>
            <person name="Mingle L.A."/>
            <person name="Cole J.A."/>
            <person name="Lapierre P."/>
            <person name="Musser K.A."/>
        </authorList>
    </citation>
    <scope>NUCLEOTIDE SEQUENCE [LARGE SCALE GENOMIC DNA]</scope>
    <source>
        <strain evidence="2 3">HAMBI 3106</strain>
    </source>
</reference>
<reference evidence="2 3" key="1">
    <citation type="submission" date="2014-09" db="EMBL/GenBank/DDBJ databases">
        <authorList>
            <person name="McGinnis J.M."/>
            <person name="Wolfgang W.J."/>
        </authorList>
    </citation>
    <scope>NUCLEOTIDE SEQUENCE [LARGE SCALE GENOMIC DNA]</scope>
    <source>
        <strain evidence="2 3">HAMBI 3106</strain>
    </source>
</reference>
<dbReference type="Proteomes" id="UP000029917">
    <property type="component" value="Unassembled WGS sequence"/>
</dbReference>
<dbReference type="EMBL" id="JRKS01000058">
    <property type="protein sequence ID" value="KGJ03007.1"/>
    <property type="molecule type" value="Genomic_DNA"/>
</dbReference>
<dbReference type="OrthoDB" id="3322489at2"/>
<comment type="caution">
    <text evidence="2">The sequence shown here is derived from an EMBL/GenBank/DDBJ whole genome shotgun (WGS) entry which is preliminary data.</text>
</comment>
<sequence length="280" mass="30490">MSKRNAISPPNFPASTGEAVIYYADHDGRAVIGEGDTSFETKWSRSGSQSIYVLNDPLGIRGVAIAPDTRSAGEVTETIAAGLNYTSRHRCPRKGQVAVFENTAGRFLAAEVVDVRSEGHGDDEDRLVLRYAVVPTDKDAAQRAEIIRMVRDTEEELRRLQPGDTSPPSAHGGIGHNNPPEPTPLTTVECDETISVLQEVLDVSREGGDRILLTRLVRHLRDVASKIVRWAARKCDLAADAFAQQVGKTLAEGKFLIAAWVALSGRLDHLLALLSRWAGF</sequence>
<accession>A0A099EYN2</accession>
<feature type="region of interest" description="Disordered" evidence="1">
    <location>
        <begin position="158"/>
        <end position="183"/>
    </location>
</feature>
<proteinExistence type="predicted"/>
<dbReference type="RefSeq" id="WP_036721089.1">
    <property type="nucleotide sequence ID" value="NZ_JRKS01000058.1"/>
</dbReference>